<dbReference type="FunFam" id="1.20.1200.10:FF:000001">
    <property type="entry name" value="Cob(I)yrinic acid a,c-diamide adenosyltransferase"/>
    <property type="match status" value="1"/>
</dbReference>
<comment type="subunit">
    <text evidence="2">Homotrimer.</text>
</comment>
<dbReference type="NCBIfam" id="TIGR00636">
    <property type="entry name" value="PduO_Nterm"/>
    <property type="match status" value="1"/>
</dbReference>
<evidence type="ECO:0000256" key="5">
    <source>
        <dbReference type="ARBA" id="ARBA00022840"/>
    </source>
</evidence>
<comment type="catalytic activity">
    <reaction evidence="6">
        <text>2 cob(II)yrinate a,c diamide + reduced [electron-transfer flavoprotein] + 2 ATP = 2 adenosylcob(III)yrinate a,c-diamide + 2 triphosphate + oxidized [electron-transfer flavoprotein] + 3 H(+)</text>
        <dbReference type="Rhea" id="RHEA:11528"/>
        <dbReference type="Rhea" id="RHEA-COMP:10685"/>
        <dbReference type="Rhea" id="RHEA-COMP:10686"/>
        <dbReference type="ChEBI" id="CHEBI:15378"/>
        <dbReference type="ChEBI" id="CHEBI:18036"/>
        <dbReference type="ChEBI" id="CHEBI:30616"/>
        <dbReference type="ChEBI" id="CHEBI:57692"/>
        <dbReference type="ChEBI" id="CHEBI:58307"/>
        <dbReference type="ChEBI" id="CHEBI:58503"/>
        <dbReference type="ChEBI" id="CHEBI:58537"/>
        <dbReference type="EC" id="2.5.1.17"/>
    </reaction>
</comment>
<evidence type="ECO:0000256" key="3">
    <source>
        <dbReference type="ARBA" id="ARBA00022679"/>
    </source>
</evidence>
<dbReference type="Gene3D" id="1.20.1200.10">
    <property type="entry name" value="Cobalamin adenosyltransferase-like"/>
    <property type="match status" value="1"/>
</dbReference>
<comment type="similarity">
    <text evidence="1 6">Belongs to the Cob(I)alamin adenosyltransferase family.</text>
</comment>
<dbReference type="Pfam" id="PF01923">
    <property type="entry name" value="Cob_adeno_trans"/>
    <property type="match status" value="1"/>
</dbReference>
<sequence>MKIYTKTGDSGSTSLFGGKRVSKDDLRISAYGTIDELNAHLGLLNAQISDQHVHEEVLKIQNELFVIGSYLAADPAKPGLKLPVFSVEDIVFLELAIDRMESALPQLQHFILPGGSVLVAQAHVCRTVCRRAERCMVELHHAKPINDQLLIYINRLSDYLFVLSRYLGLGSDTKEIPWIPKSAQ</sequence>
<dbReference type="GO" id="GO:0008817">
    <property type="term" value="F:corrinoid adenosyltransferase activity"/>
    <property type="evidence" value="ECO:0007669"/>
    <property type="project" value="UniProtKB-UniRule"/>
</dbReference>
<dbReference type="GO" id="GO:0005524">
    <property type="term" value="F:ATP binding"/>
    <property type="evidence" value="ECO:0007669"/>
    <property type="project" value="UniProtKB-UniRule"/>
</dbReference>
<name>A0A9D7S9C3_9BACT</name>
<proteinExistence type="inferred from homology"/>
<comment type="caution">
    <text evidence="8">The sequence shown here is derived from an EMBL/GenBank/DDBJ whole genome shotgun (WGS) entry which is preliminary data.</text>
</comment>
<feature type="domain" description="Cobalamin adenosyltransferase-like" evidence="7">
    <location>
        <begin position="3"/>
        <end position="167"/>
    </location>
</feature>
<keyword evidence="3 6" id="KW-0808">Transferase</keyword>
<keyword evidence="4 6" id="KW-0547">Nucleotide-binding</keyword>
<comment type="pathway">
    <text evidence="6">Cofactor biosynthesis; adenosylcobalamin biosynthesis; adenosylcobalamin from cob(II)yrinate a,c-diamide: step 2/7.</text>
</comment>
<dbReference type="PANTHER" id="PTHR12213:SF0">
    <property type="entry name" value="CORRINOID ADENOSYLTRANSFERASE MMAB"/>
    <property type="match status" value="1"/>
</dbReference>
<dbReference type="SUPFAM" id="SSF89028">
    <property type="entry name" value="Cobalamin adenosyltransferase-like"/>
    <property type="match status" value="1"/>
</dbReference>
<evidence type="ECO:0000256" key="1">
    <source>
        <dbReference type="ARBA" id="ARBA00007487"/>
    </source>
</evidence>
<evidence type="ECO:0000256" key="6">
    <source>
        <dbReference type="RuleBase" id="RU366026"/>
    </source>
</evidence>
<organism evidence="8 9">
    <name type="scientific">Candidatus Defluviibacterium haderslevense</name>
    <dbReference type="NCBI Taxonomy" id="2981993"/>
    <lineage>
        <taxon>Bacteria</taxon>
        <taxon>Pseudomonadati</taxon>
        <taxon>Bacteroidota</taxon>
        <taxon>Saprospiria</taxon>
        <taxon>Saprospirales</taxon>
        <taxon>Saprospiraceae</taxon>
        <taxon>Candidatus Defluviibacterium</taxon>
    </lineage>
</organism>
<comment type="catalytic activity">
    <reaction evidence="6">
        <text>2 cob(II)alamin + reduced [electron-transfer flavoprotein] + 2 ATP = 2 adenosylcob(III)alamin + 2 triphosphate + oxidized [electron-transfer flavoprotein] + 3 H(+)</text>
        <dbReference type="Rhea" id="RHEA:28671"/>
        <dbReference type="Rhea" id="RHEA-COMP:10685"/>
        <dbReference type="Rhea" id="RHEA-COMP:10686"/>
        <dbReference type="ChEBI" id="CHEBI:15378"/>
        <dbReference type="ChEBI" id="CHEBI:16304"/>
        <dbReference type="ChEBI" id="CHEBI:18036"/>
        <dbReference type="ChEBI" id="CHEBI:18408"/>
        <dbReference type="ChEBI" id="CHEBI:30616"/>
        <dbReference type="ChEBI" id="CHEBI:57692"/>
        <dbReference type="ChEBI" id="CHEBI:58307"/>
        <dbReference type="EC" id="2.5.1.17"/>
    </reaction>
</comment>
<evidence type="ECO:0000259" key="7">
    <source>
        <dbReference type="Pfam" id="PF01923"/>
    </source>
</evidence>
<evidence type="ECO:0000313" key="8">
    <source>
        <dbReference type="EMBL" id="MBK9717638.1"/>
    </source>
</evidence>
<dbReference type="Proteomes" id="UP000808349">
    <property type="component" value="Unassembled WGS sequence"/>
</dbReference>
<evidence type="ECO:0000256" key="2">
    <source>
        <dbReference type="ARBA" id="ARBA00011233"/>
    </source>
</evidence>
<dbReference type="GO" id="GO:0009236">
    <property type="term" value="P:cobalamin biosynthetic process"/>
    <property type="evidence" value="ECO:0007669"/>
    <property type="project" value="UniProtKB-UniRule"/>
</dbReference>
<dbReference type="PANTHER" id="PTHR12213">
    <property type="entry name" value="CORRINOID ADENOSYLTRANSFERASE"/>
    <property type="match status" value="1"/>
</dbReference>
<gene>
    <name evidence="8" type="ORF">IPO85_09020</name>
</gene>
<evidence type="ECO:0000256" key="4">
    <source>
        <dbReference type="ARBA" id="ARBA00022741"/>
    </source>
</evidence>
<protein>
    <recommendedName>
        <fullName evidence="6">Corrinoid adenosyltransferase</fullName>
        <ecNumber evidence="6">2.5.1.17</ecNumber>
    </recommendedName>
    <alternativeName>
        <fullName evidence="6">Cob(II)alamin adenosyltransferase</fullName>
    </alternativeName>
    <alternativeName>
        <fullName evidence="6">Cob(II)yrinic acid a,c-diamide adenosyltransferase</fullName>
    </alternativeName>
    <alternativeName>
        <fullName evidence="6">Cobinamide/cobalamin adenosyltransferase</fullName>
    </alternativeName>
</protein>
<dbReference type="AlphaFoldDB" id="A0A9D7S9C3"/>
<evidence type="ECO:0000313" key="9">
    <source>
        <dbReference type="Proteomes" id="UP000808349"/>
    </source>
</evidence>
<dbReference type="EC" id="2.5.1.17" evidence="6"/>
<keyword evidence="5 6" id="KW-0067">ATP-binding</keyword>
<dbReference type="InterPro" id="IPR016030">
    <property type="entry name" value="CblAdoTrfase-like"/>
</dbReference>
<accession>A0A9D7S9C3</accession>
<keyword evidence="6" id="KW-0169">Cobalamin biosynthesis</keyword>
<dbReference type="EMBL" id="JADKFW010000005">
    <property type="protein sequence ID" value="MBK9717638.1"/>
    <property type="molecule type" value="Genomic_DNA"/>
</dbReference>
<dbReference type="InterPro" id="IPR036451">
    <property type="entry name" value="CblAdoTrfase-like_sf"/>
</dbReference>
<dbReference type="InterPro" id="IPR029499">
    <property type="entry name" value="PduO-typ"/>
</dbReference>
<reference evidence="8 9" key="1">
    <citation type="submission" date="2020-10" db="EMBL/GenBank/DDBJ databases">
        <title>Connecting structure to function with the recovery of over 1000 high-quality activated sludge metagenome-assembled genomes encoding full-length rRNA genes using long-read sequencing.</title>
        <authorList>
            <person name="Singleton C.M."/>
            <person name="Petriglieri F."/>
            <person name="Kristensen J.M."/>
            <person name="Kirkegaard R.H."/>
            <person name="Michaelsen T.Y."/>
            <person name="Andersen M.H."/>
            <person name="Karst S.M."/>
            <person name="Dueholm M.S."/>
            <person name="Nielsen P.H."/>
            <person name="Albertsen M."/>
        </authorList>
    </citation>
    <scope>NUCLEOTIDE SEQUENCE [LARGE SCALE GENOMIC DNA]</scope>
    <source>
        <strain evidence="8">Ribe_18-Q3-R11-54_BAT3C.373</strain>
    </source>
</reference>